<dbReference type="SMART" id="SM00922">
    <property type="entry name" value="MR_MLE"/>
    <property type="match status" value="1"/>
</dbReference>
<dbReference type="InterPro" id="IPR036849">
    <property type="entry name" value="Enolase-like_C_sf"/>
</dbReference>
<dbReference type="PANTHER" id="PTHR48073">
    <property type="entry name" value="O-SUCCINYLBENZOATE SYNTHASE-RELATED"/>
    <property type="match status" value="1"/>
</dbReference>
<accession>A0A8S0XYP6</accession>
<dbReference type="SFLD" id="SFLDS00001">
    <property type="entry name" value="Enolase"/>
    <property type="match status" value="1"/>
</dbReference>
<dbReference type="Pfam" id="PF13378">
    <property type="entry name" value="MR_MLE_C"/>
    <property type="match status" value="1"/>
</dbReference>
<feature type="active site" description="Proton acceptor; specific for (R)-substrate epimerization" evidence="5">
    <location>
        <position position="166"/>
    </location>
</feature>
<feature type="binding site" evidence="7">
    <location>
        <position position="220"/>
    </location>
    <ligand>
        <name>Mg(2+)</name>
        <dbReference type="ChEBI" id="CHEBI:18420"/>
    </ligand>
</feature>
<reference evidence="10" key="2">
    <citation type="submission" date="2020-01" db="EMBL/GenBank/DDBJ databases">
        <authorList>
            <person name="Hornung B."/>
        </authorList>
    </citation>
    <scope>NUCLEOTIDE SEQUENCE</scope>
    <source>
        <strain evidence="10">PacBioINE</strain>
    </source>
</reference>
<keyword evidence="2 7" id="KW-0479">Metal-binding</keyword>
<dbReference type="EMBL" id="CDGJ01000058">
    <property type="protein sequence ID" value="CEJ07525.1"/>
    <property type="molecule type" value="Genomic_DNA"/>
</dbReference>
<keyword evidence="3 7" id="KW-0460">Magnesium</keyword>
<evidence type="ECO:0000256" key="6">
    <source>
        <dbReference type="PIRSR" id="PIRSR634603-2"/>
    </source>
</evidence>
<dbReference type="CDD" id="cd03319">
    <property type="entry name" value="L-Ala-DL-Glu_epimerase"/>
    <property type="match status" value="1"/>
</dbReference>
<evidence type="ECO:0000256" key="7">
    <source>
        <dbReference type="PIRSR" id="PIRSR634603-3"/>
    </source>
</evidence>
<feature type="binding site" evidence="7">
    <location>
        <position position="194"/>
    </location>
    <ligand>
        <name>Mg(2+)</name>
        <dbReference type="ChEBI" id="CHEBI:18420"/>
    </ligand>
</feature>
<dbReference type="Proteomes" id="UP001071230">
    <property type="component" value="Unassembled WGS sequence"/>
</dbReference>
<dbReference type="RefSeq" id="WP_240985657.1">
    <property type="nucleotide sequence ID" value="NZ_CDGJ01000058.1"/>
</dbReference>
<feature type="binding site" evidence="6">
    <location>
        <position position="299"/>
    </location>
    <ligand>
        <name>substrate</name>
    </ligand>
</feature>
<feature type="binding site" evidence="6">
    <location>
        <position position="164"/>
    </location>
    <ligand>
        <name>substrate</name>
    </ligand>
</feature>
<organism evidence="10">
    <name type="scientific">Acididesulfobacillus acetoxydans</name>
    <dbReference type="NCBI Taxonomy" id="1561005"/>
    <lineage>
        <taxon>Bacteria</taxon>
        <taxon>Bacillati</taxon>
        <taxon>Bacillota</taxon>
        <taxon>Clostridia</taxon>
        <taxon>Eubacteriales</taxon>
        <taxon>Peptococcaceae</taxon>
        <taxon>Acididesulfobacillus</taxon>
    </lineage>
</organism>
<evidence type="ECO:0000259" key="9">
    <source>
        <dbReference type="SMART" id="SM00922"/>
    </source>
</evidence>
<feature type="active site" description="Proton acceptor; specific for (S)-substrate epimerization" evidence="5">
    <location>
        <position position="269"/>
    </location>
</feature>
<dbReference type="GO" id="GO:0016855">
    <property type="term" value="F:racemase and epimerase activity, acting on amino acids and derivatives"/>
    <property type="evidence" value="ECO:0007669"/>
    <property type="project" value="UniProtKB-UniRule"/>
</dbReference>
<keyword evidence="10" id="KW-0456">Lyase</keyword>
<evidence type="ECO:0000313" key="12">
    <source>
        <dbReference type="Proteomes" id="UP001071230"/>
    </source>
</evidence>
<dbReference type="EMBL" id="LR746496">
    <property type="protein sequence ID" value="CAA7602257.1"/>
    <property type="molecule type" value="Genomic_DNA"/>
</dbReference>
<dbReference type="SFLD" id="SFLDF00009">
    <property type="entry name" value="o-succinylbenzoate_synthase"/>
    <property type="match status" value="1"/>
</dbReference>
<dbReference type="InterPro" id="IPR029065">
    <property type="entry name" value="Enolase_C-like"/>
</dbReference>
<dbReference type="SUPFAM" id="SSF51604">
    <property type="entry name" value="Enolase C-terminal domain-like"/>
    <property type="match status" value="1"/>
</dbReference>
<feature type="binding site" evidence="6">
    <location>
        <position position="25"/>
    </location>
    <ligand>
        <name>substrate</name>
    </ligand>
</feature>
<dbReference type="SFLD" id="SFLDG00180">
    <property type="entry name" value="muconate_cycloisomerase"/>
    <property type="match status" value="1"/>
</dbReference>
<dbReference type="PANTHER" id="PTHR48073:SF2">
    <property type="entry name" value="O-SUCCINYLBENZOATE SYNTHASE"/>
    <property type="match status" value="1"/>
</dbReference>
<evidence type="ECO:0000256" key="4">
    <source>
        <dbReference type="ARBA" id="ARBA00023235"/>
    </source>
</evidence>
<evidence type="ECO:0000313" key="11">
    <source>
        <dbReference type="EMBL" id="CEJ07525.1"/>
    </source>
</evidence>
<reference evidence="11" key="1">
    <citation type="submission" date="2014-11" db="EMBL/GenBank/DDBJ databases">
        <authorList>
            <person name="Hornung B.V."/>
        </authorList>
    </citation>
    <scope>NUCLEOTIDE SEQUENCE</scope>
    <source>
        <strain evidence="11">INE</strain>
    </source>
</reference>
<evidence type="ECO:0000256" key="1">
    <source>
        <dbReference type="ARBA" id="ARBA00008031"/>
    </source>
</evidence>
<feature type="domain" description="Mandelate racemase/muconate lactonizing enzyme C-terminal" evidence="9">
    <location>
        <begin position="145"/>
        <end position="241"/>
    </location>
</feature>
<dbReference type="KEGG" id="aacx:DEACI_2930"/>
<dbReference type="GO" id="GO:0016829">
    <property type="term" value="F:lyase activity"/>
    <property type="evidence" value="ECO:0007669"/>
    <property type="project" value="UniProtKB-KW"/>
</dbReference>
<dbReference type="SUPFAM" id="SSF54826">
    <property type="entry name" value="Enolase N-terminal domain-like"/>
    <property type="match status" value="1"/>
</dbReference>
<sequence length="361" mass="39130">MSRIIQTAIEVVELPLSTPFHTSLRSAYSVTDIRVIIGTDDGILGVGSASPTAKITGETTQSITAALSDFVLPAIQAPDLDLEDEITVFEAIQKSVVLNNGAKAAVDIALHDLCAKRRAVSLAQYLNRRDLSELETDVTVSLNTPSAMEKQALEWVRAGFSSLKIKLGGRDDRDIERVQRIREALGTEMVLRVDANQAWSVKESLETIDKLAALGVEFVEQPVYRKDLLGLREVTRHSVLPIAADESIFDAYDLNHVLYLQAANIINLKLMKTGGLYPAIKMIETIKEAGLDWMVGSMMEGPASVTAAAALSAAFDSRYKDLDAAYFLGSQQARGGPEYRDGKLMFPGGTGLGVSFADVPN</sequence>
<dbReference type="InterPro" id="IPR013341">
    <property type="entry name" value="Mandelate_racemase_N_dom"/>
</dbReference>
<evidence type="ECO:0000256" key="5">
    <source>
        <dbReference type="PIRSR" id="PIRSR634603-1"/>
    </source>
</evidence>
<name>A0A8S0XYP6_9FIRM</name>
<evidence type="ECO:0000256" key="8">
    <source>
        <dbReference type="RuleBase" id="RU366006"/>
    </source>
</evidence>
<proteinExistence type="inferred from homology"/>
<dbReference type="EC" id="5.1.1.-" evidence="8"/>
<evidence type="ECO:0000256" key="2">
    <source>
        <dbReference type="ARBA" id="ARBA00022723"/>
    </source>
</evidence>
<keyword evidence="12" id="KW-1185">Reference proteome</keyword>
<feature type="binding site" evidence="7">
    <location>
        <position position="245"/>
    </location>
    <ligand>
        <name>Mg(2+)</name>
        <dbReference type="ChEBI" id="CHEBI:18420"/>
    </ligand>
</feature>
<dbReference type="Pfam" id="PF02746">
    <property type="entry name" value="MR_MLE_N"/>
    <property type="match status" value="1"/>
</dbReference>
<dbReference type="InterPro" id="IPR013342">
    <property type="entry name" value="Mandelate_racemase_C"/>
</dbReference>
<feature type="binding site" evidence="6">
    <location>
        <position position="321"/>
    </location>
    <ligand>
        <name>substrate</name>
    </ligand>
</feature>
<feature type="binding site" evidence="6">
    <location>
        <position position="323"/>
    </location>
    <ligand>
        <name>substrate</name>
    </ligand>
</feature>
<gene>
    <name evidence="11" type="ORF">DEACI_1991</name>
    <name evidence="10" type="ORF">DEACI_2930</name>
</gene>
<dbReference type="Proteomes" id="UP000836597">
    <property type="component" value="Chromosome"/>
</dbReference>
<feature type="binding site" evidence="6">
    <location>
        <position position="139"/>
    </location>
    <ligand>
        <name>substrate</name>
    </ligand>
</feature>
<keyword evidence="4 8" id="KW-0413">Isomerase</keyword>
<dbReference type="GO" id="GO:0046872">
    <property type="term" value="F:metal ion binding"/>
    <property type="evidence" value="ECO:0007669"/>
    <property type="project" value="UniProtKB-KW"/>
</dbReference>
<feature type="binding site" evidence="6">
    <location>
        <position position="297"/>
    </location>
    <ligand>
        <name>substrate</name>
    </ligand>
</feature>
<dbReference type="Gene3D" id="3.30.390.10">
    <property type="entry name" value="Enolase-like, N-terminal domain"/>
    <property type="match status" value="1"/>
</dbReference>
<comment type="cofactor">
    <cofactor evidence="7 8">
        <name>Mg(2+)</name>
        <dbReference type="ChEBI" id="CHEBI:18420"/>
    </cofactor>
    <text evidence="7 8">Binds 1 Mg(2+) ion per subunit.</text>
</comment>
<comment type="similarity">
    <text evidence="1 8">Belongs to the mandelate racemase/muconate lactonizing enzyme family.</text>
</comment>
<protein>
    <recommendedName>
        <fullName evidence="8">Dipeptide epimerase</fullName>
        <ecNumber evidence="8">5.1.1.-</ecNumber>
    </recommendedName>
</protein>
<evidence type="ECO:0000256" key="3">
    <source>
        <dbReference type="ARBA" id="ARBA00022842"/>
    </source>
</evidence>
<dbReference type="Gene3D" id="3.20.20.120">
    <property type="entry name" value="Enolase-like C-terminal domain"/>
    <property type="match status" value="1"/>
</dbReference>
<dbReference type="InterPro" id="IPR034603">
    <property type="entry name" value="Dipeptide_epimerase"/>
</dbReference>
<evidence type="ECO:0000313" key="10">
    <source>
        <dbReference type="EMBL" id="CAA7602257.1"/>
    </source>
</evidence>
<dbReference type="AlphaFoldDB" id="A0A8S0XYP6"/>
<dbReference type="InterPro" id="IPR029017">
    <property type="entry name" value="Enolase-like_N"/>
</dbReference>